<dbReference type="CDD" id="cd00685">
    <property type="entry name" value="Trans_IPPS_HT"/>
    <property type="match status" value="1"/>
</dbReference>
<gene>
    <name evidence="7" type="ORF">FC39_GL001286</name>
</gene>
<dbReference type="Pfam" id="PF00348">
    <property type="entry name" value="polyprenyl_synt"/>
    <property type="match status" value="1"/>
</dbReference>
<keyword evidence="5" id="KW-0460">Magnesium</keyword>
<dbReference type="PROSITE" id="PS00444">
    <property type="entry name" value="POLYPRENYL_SYNTHASE_2"/>
    <property type="match status" value="1"/>
</dbReference>
<evidence type="ECO:0000313" key="7">
    <source>
        <dbReference type="EMBL" id="KRM38450.1"/>
    </source>
</evidence>
<keyword evidence="4" id="KW-0479">Metal-binding</keyword>
<evidence type="ECO:0000256" key="4">
    <source>
        <dbReference type="ARBA" id="ARBA00022723"/>
    </source>
</evidence>
<dbReference type="RefSeq" id="WP_025081080.1">
    <property type="nucleotide sequence ID" value="NZ_AZGI01000049.1"/>
</dbReference>
<dbReference type="Proteomes" id="UP000051223">
    <property type="component" value="Unassembled WGS sequence"/>
</dbReference>
<comment type="cofactor">
    <cofactor evidence="1">
        <name>Mg(2+)</name>
        <dbReference type="ChEBI" id="CHEBI:18420"/>
    </cofactor>
</comment>
<organism evidence="7 8">
    <name type="scientific">Lactobacillus hamsteri DSM 5661 = JCM 6256</name>
    <dbReference type="NCBI Taxonomy" id="1423754"/>
    <lineage>
        <taxon>Bacteria</taxon>
        <taxon>Bacillati</taxon>
        <taxon>Bacillota</taxon>
        <taxon>Bacilli</taxon>
        <taxon>Lactobacillales</taxon>
        <taxon>Lactobacillaceae</taxon>
        <taxon>Lactobacillus</taxon>
    </lineage>
</organism>
<evidence type="ECO:0000256" key="3">
    <source>
        <dbReference type="ARBA" id="ARBA00022679"/>
    </source>
</evidence>
<keyword evidence="8" id="KW-1185">Reference proteome</keyword>
<proteinExistence type="inferred from homology"/>
<dbReference type="GO" id="GO:0008299">
    <property type="term" value="P:isoprenoid biosynthetic process"/>
    <property type="evidence" value="ECO:0007669"/>
    <property type="project" value="InterPro"/>
</dbReference>
<dbReference type="PANTHER" id="PTHR12001:SF69">
    <property type="entry name" value="ALL TRANS-POLYPRENYL-DIPHOSPHATE SYNTHASE PDSS1"/>
    <property type="match status" value="1"/>
</dbReference>
<dbReference type="STRING" id="1423754.FC39_GL001286"/>
<dbReference type="Gene3D" id="1.10.600.10">
    <property type="entry name" value="Farnesyl Diphosphate Synthase"/>
    <property type="match status" value="1"/>
</dbReference>
<name>A0A0R1Y7S6_9LACO</name>
<dbReference type="GO" id="GO:0046872">
    <property type="term" value="F:metal ion binding"/>
    <property type="evidence" value="ECO:0007669"/>
    <property type="project" value="UniProtKB-KW"/>
</dbReference>
<dbReference type="SFLD" id="SFLDS00005">
    <property type="entry name" value="Isoprenoid_Synthase_Type_I"/>
    <property type="match status" value="1"/>
</dbReference>
<dbReference type="eggNOG" id="COG0142">
    <property type="taxonomic scope" value="Bacteria"/>
</dbReference>
<evidence type="ECO:0000313" key="8">
    <source>
        <dbReference type="Proteomes" id="UP000051223"/>
    </source>
</evidence>
<dbReference type="OrthoDB" id="9805316at2"/>
<dbReference type="EMBL" id="AZGI01000049">
    <property type="protein sequence ID" value="KRM38450.1"/>
    <property type="molecule type" value="Genomic_DNA"/>
</dbReference>
<dbReference type="GO" id="GO:0004659">
    <property type="term" value="F:prenyltransferase activity"/>
    <property type="evidence" value="ECO:0007669"/>
    <property type="project" value="InterPro"/>
</dbReference>
<evidence type="ECO:0000256" key="5">
    <source>
        <dbReference type="ARBA" id="ARBA00022842"/>
    </source>
</evidence>
<comment type="similarity">
    <text evidence="2 6">Belongs to the FPP/GGPP synthase family.</text>
</comment>
<protein>
    <submittedName>
        <fullName evidence="7">Trans-hexaprenyltranstransferase</fullName>
    </submittedName>
</protein>
<evidence type="ECO:0000256" key="1">
    <source>
        <dbReference type="ARBA" id="ARBA00001946"/>
    </source>
</evidence>
<reference evidence="7 8" key="1">
    <citation type="journal article" date="2015" name="Genome Announc.">
        <title>Expanding the biotechnology potential of lactobacilli through comparative genomics of 213 strains and associated genera.</title>
        <authorList>
            <person name="Sun Z."/>
            <person name="Harris H.M."/>
            <person name="McCann A."/>
            <person name="Guo C."/>
            <person name="Argimon S."/>
            <person name="Zhang W."/>
            <person name="Yang X."/>
            <person name="Jeffery I.B."/>
            <person name="Cooney J.C."/>
            <person name="Kagawa T.F."/>
            <person name="Liu W."/>
            <person name="Song Y."/>
            <person name="Salvetti E."/>
            <person name="Wrobel A."/>
            <person name="Rasinkangas P."/>
            <person name="Parkhill J."/>
            <person name="Rea M.C."/>
            <person name="O'Sullivan O."/>
            <person name="Ritari J."/>
            <person name="Douillard F.P."/>
            <person name="Paul Ross R."/>
            <person name="Yang R."/>
            <person name="Briner A.E."/>
            <person name="Felis G.E."/>
            <person name="de Vos W.M."/>
            <person name="Barrangou R."/>
            <person name="Klaenhammer T.R."/>
            <person name="Caufield P.W."/>
            <person name="Cui Y."/>
            <person name="Zhang H."/>
            <person name="O'Toole P.W."/>
        </authorList>
    </citation>
    <scope>NUCLEOTIDE SEQUENCE [LARGE SCALE GENOMIC DNA]</scope>
    <source>
        <strain evidence="7 8">DSM 5661</strain>
    </source>
</reference>
<dbReference type="AlphaFoldDB" id="A0A0R1Y7S6"/>
<evidence type="ECO:0000256" key="2">
    <source>
        <dbReference type="ARBA" id="ARBA00006706"/>
    </source>
</evidence>
<dbReference type="PATRIC" id="fig|1423754.3.peg.1324"/>
<sequence>MNIEKTWQKFPLIKEPLEKVNQCIEETIQTPYSDLQAALLEMANNGGKYLRPSLLILSAKIASQKKEVSPRIIKLASSIEILHMASLIHDDIIDDSNERRGKISIQARFGKDIAVYAGDLLFTNFFDLILDTVSSHQYMVKNAHAMRKILDGELGQMAERFNINQTFDNYLANVRGKTAALFRLAAEEGAYFAEGDDKTIKIMADFGENLGIAFQMIDDILDYTGSKKLNKPILEDLATGVYSLPLLLALQDGNLSTELIPILNKKYQITIDDIQKIQKIILNSSIINLSRNIAKTYTHDALDNLAQLPASPEKNMLEKLTKQLLNRSM</sequence>
<dbReference type="PANTHER" id="PTHR12001">
    <property type="entry name" value="GERANYLGERANYL PYROPHOSPHATE SYNTHASE"/>
    <property type="match status" value="1"/>
</dbReference>
<dbReference type="PROSITE" id="PS00723">
    <property type="entry name" value="POLYPRENYL_SYNTHASE_1"/>
    <property type="match status" value="1"/>
</dbReference>
<dbReference type="InterPro" id="IPR008949">
    <property type="entry name" value="Isoprenoid_synthase_dom_sf"/>
</dbReference>
<accession>A0A0R1Y7S6</accession>
<dbReference type="InterPro" id="IPR033749">
    <property type="entry name" value="Polyprenyl_synt_CS"/>
</dbReference>
<comment type="caution">
    <text evidence="7">The sequence shown here is derived from an EMBL/GenBank/DDBJ whole genome shotgun (WGS) entry which is preliminary data.</text>
</comment>
<keyword evidence="3 6" id="KW-0808">Transferase</keyword>
<evidence type="ECO:0000256" key="6">
    <source>
        <dbReference type="RuleBase" id="RU004466"/>
    </source>
</evidence>
<dbReference type="InterPro" id="IPR000092">
    <property type="entry name" value="Polyprenyl_synt"/>
</dbReference>
<dbReference type="SUPFAM" id="SSF48576">
    <property type="entry name" value="Terpenoid synthases"/>
    <property type="match status" value="1"/>
</dbReference>